<gene>
    <name evidence="1" type="ORF">IE53DRAFT_365134</name>
</gene>
<organism evidence="1 2">
    <name type="scientific">Violaceomyces palustris</name>
    <dbReference type="NCBI Taxonomy" id="1673888"/>
    <lineage>
        <taxon>Eukaryota</taxon>
        <taxon>Fungi</taxon>
        <taxon>Dikarya</taxon>
        <taxon>Basidiomycota</taxon>
        <taxon>Ustilaginomycotina</taxon>
        <taxon>Ustilaginomycetes</taxon>
        <taxon>Violaceomycetales</taxon>
        <taxon>Violaceomycetaceae</taxon>
        <taxon>Violaceomyces</taxon>
    </lineage>
</organism>
<proteinExistence type="predicted"/>
<dbReference type="Proteomes" id="UP000245626">
    <property type="component" value="Unassembled WGS sequence"/>
</dbReference>
<protein>
    <submittedName>
        <fullName evidence="1">Uncharacterized protein</fullName>
    </submittedName>
</protein>
<evidence type="ECO:0000313" key="1">
    <source>
        <dbReference type="EMBL" id="PWN46822.1"/>
    </source>
</evidence>
<keyword evidence="2" id="KW-1185">Reference proteome</keyword>
<evidence type="ECO:0000313" key="2">
    <source>
        <dbReference type="Proteomes" id="UP000245626"/>
    </source>
</evidence>
<feature type="non-terminal residue" evidence="1">
    <location>
        <position position="1"/>
    </location>
</feature>
<dbReference type="EMBL" id="KZ820689">
    <property type="protein sequence ID" value="PWN46822.1"/>
    <property type="molecule type" value="Genomic_DNA"/>
</dbReference>
<sequence length="158" mass="17347">TFVFISRSSVSILKLPAIPKEYLWFPAILQTSILLLLITESLQAWFRASIASPLVLVLICLEGLAGGAAYVSVFYQIGIEREHPNLAAHQDPEEDPETNLEKLDLLSTRLAQQHEFRIGSVGFGDSLGILAASLVSMPLQVGLCDHAYRKGRELCKAV</sequence>
<reference evidence="1 2" key="1">
    <citation type="journal article" date="2018" name="Mol. Biol. Evol.">
        <title>Broad Genomic Sampling Reveals a Smut Pathogenic Ancestry of the Fungal Clade Ustilaginomycotina.</title>
        <authorList>
            <person name="Kijpornyongpan T."/>
            <person name="Mondo S.J."/>
            <person name="Barry K."/>
            <person name="Sandor L."/>
            <person name="Lee J."/>
            <person name="Lipzen A."/>
            <person name="Pangilinan J."/>
            <person name="LaButti K."/>
            <person name="Hainaut M."/>
            <person name="Henrissat B."/>
            <person name="Grigoriev I.V."/>
            <person name="Spatafora J.W."/>
            <person name="Aime M.C."/>
        </authorList>
    </citation>
    <scope>NUCLEOTIDE SEQUENCE [LARGE SCALE GENOMIC DNA]</scope>
    <source>
        <strain evidence="1 2">SA 807</strain>
    </source>
</reference>
<name>A0ACD0NM00_9BASI</name>
<accession>A0ACD0NM00</accession>